<dbReference type="InterPro" id="IPR006652">
    <property type="entry name" value="Kelch_1"/>
</dbReference>
<dbReference type="Proteomes" id="UP000662857">
    <property type="component" value="Chromosome"/>
</dbReference>
<dbReference type="Pfam" id="PF01344">
    <property type="entry name" value="Kelch_1"/>
    <property type="match status" value="1"/>
</dbReference>
<dbReference type="SUPFAM" id="SSF117281">
    <property type="entry name" value="Kelch motif"/>
    <property type="match status" value="2"/>
</dbReference>
<organism evidence="3 4">
    <name type="scientific">Natronosporangium hydrolyticum</name>
    <dbReference type="NCBI Taxonomy" id="2811111"/>
    <lineage>
        <taxon>Bacteria</taxon>
        <taxon>Bacillati</taxon>
        <taxon>Actinomycetota</taxon>
        <taxon>Actinomycetes</taxon>
        <taxon>Micromonosporales</taxon>
        <taxon>Micromonosporaceae</taxon>
        <taxon>Natronosporangium</taxon>
    </lineage>
</organism>
<dbReference type="InterPro" id="IPR052392">
    <property type="entry name" value="Kelch-BTB_domain-containing"/>
</dbReference>
<dbReference type="AlphaFoldDB" id="A0A895YFS4"/>
<dbReference type="Gene3D" id="2.120.10.80">
    <property type="entry name" value="Kelch-type beta propeller"/>
    <property type="match status" value="2"/>
</dbReference>
<sequence length="340" mass="35950">MSSLLPTTAAMLLTLSACAADPDDPAAPATESPPTHSPEPQPEIGTWTDLADIPQRRTEFSVAVLDGEIYMAGGFHQGQGGPTPAFRYDPGTDSWSDLAPLPEPRHHAPLTAYGGEVFVVGGFSHGAEHAYHYHPTDTLFIYDVADDSWRLGPPLPDPVGAQAVTVTDHGTVHVIGGVGEGGTAADVTNAHQVYDTTTGTWDTLPAPELRREHHGAAYLDGVIYVAAGRNGAQGNELEAYDIESGRWSRLPDAPTVGRSGVAVVAFQGQIYVIGGESVAQGVFDEVERYDPATRTWQAVTPMREGRHGLGAAALDDGIVLVGGGPRLGISFTDTTEIWRP</sequence>
<keyword evidence="4" id="KW-1185">Reference proteome</keyword>
<dbReference type="KEGG" id="nhy:JQS43_10510"/>
<evidence type="ECO:0000313" key="4">
    <source>
        <dbReference type="Proteomes" id="UP000662857"/>
    </source>
</evidence>
<dbReference type="RefSeq" id="WP_239678893.1">
    <property type="nucleotide sequence ID" value="NZ_CP070499.1"/>
</dbReference>
<dbReference type="SMART" id="SM00612">
    <property type="entry name" value="Kelch"/>
    <property type="match status" value="5"/>
</dbReference>
<dbReference type="EMBL" id="CP070499">
    <property type="protein sequence ID" value="QSB16667.1"/>
    <property type="molecule type" value="Genomic_DNA"/>
</dbReference>
<reference evidence="3" key="1">
    <citation type="submission" date="2021-02" db="EMBL/GenBank/DDBJ databases">
        <title>Natrosporangium hydrolyticum gen. nov., sp. nov, a haloalkaliphilic actinobacterium from a soda solonchak soil.</title>
        <authorList>
            <person name="Sorokin D.Y."/>
            <person name="Khijniak T.V."/>
            <person name="Zakharycheva A.P."/>
            <person name="Boueva O.V."/>
            <person name="Ariskina E.V."/>
            <person name="Hahnke R.L."/>
            <person name="Bunk B."/>
            <person name="Sproer C."/>
            <person name="Schumann P."/>
            <person name="Evtushenko L.I."/>
            <person name="Kublanov I.V."/>
        </authorList>
    </citation>
    <scope>NUCLEOTIDE SEQUENCE</scope>
    <source>
        <strain evidence="3">DSM 106523</strain>
    </source>
</reference>
<proteinExistence type="predicted"/>
<dbReference type="PANTHER" id="PTHR46375">
    <property type="entry name" value="KELCH REPEAT AND BTB DOMAIN-CONTAINING PROTEIN 13-RELATED"/>
    <property type="match status" value="1"/>
</dbReference>
<feature type="compositionally biased region" description="Low complexity" evidence="1">
    <location>
        <begin position="20"/>
        <end position="34"/>
    </location>
</feature>
<feature type="signal peptide" evidence="2">
    <location>
        <begin position="1"/>
        <end position="19"/>
    </location>
</feature>
<protein>
    <recommendedName>
        <fullName evidence="5">Galactose oxidase</fullName>
    </recommendedName>
</protein>
<dbReference type="InterPro" id="IPR015915">
    <property type="entry name" value="Kelch-typ_b-propeller"/>
</dbReference>
<accession>A0A895YFS4</accession>
<evidence type="ECO:0000256" key="1">
    <source>
        <dbReference type="SAM" id="MobiDB-lite"/>
    </source>
</evidence>
<evidence type="ECO:0000313" key="3">
    <source>
        <dbReference type="EMBL" id="QSB16667.1"/>
    </source>
</evidence>
<keyword evidence="2" id="KW-0732">Signal</keyword>
<gene>
    <name evidence="3" type="ORF">JQS43_10510</name>
</gene>
<evidence type="ECO:0000256" key="2">
    <source>
        <dbReference type="SAM" id="SignalP"/>
    </source>
</evidence>
<evidence type="ECO:0008006" key="5">
    <source>
        <dbReference type="Google" id="ProtNLM"/>
    </source>
</evidence>
<dbReference type="Pfam" id="PF24681">
    <property type="entry name" value="Kelch_KLHDC2_KLHL20_DRC7"/>
    <property type="match status" value="1"/>
</dbReference>
<dbReference type="PANTHER" id="PTHR46375:SF3">
    <property type="entry name" value="KELCH REPEAT AND BTB DOMAIN-CONTAINING PROTEIN 13"/>
    <property type="match status" value="1"/>
</dbReference>
<name>A0A895YFS4_9ACTN</name>
<feature type="chain" id="PRO_5034006689" description="Galactose oxidase" evidence="2">
    <location>
        <begin position="20"/>
        <end position="340"/>
    </location>
</feature>
<feature type="region of interest" description="Disordered" evidence="1">
    <location>
        <begin position="20"/>
        <end position="51"/>
    </location>
</feature>